<feature type="region of interest" description="Disordered" evidence="1">
    <location>
        <begin position="1"/>
        <end position="20"/>
    </location>
</feature>
<name>B8AA00_ORYSI</name>
<dbReference type="Proteomes" id="UP000007015">
    <property type="component" value="Chromosome 1"/>
</dbReference>
<gene>
    <name evidence="2" type="ORF">OsI_02358</name>
</gene>
<evidence type="ECO:0000256" key="1">
    <source>
        <dbReference type="SAM" id="MobiDB-lite"/>
    </source>
</evidence>
<dbReference type="AlphaFoldDB" id="B8AA00"/>
<dbReference type="HOGENOM" id="CLU_2350444_0_0_1"/>
<dbReference type="Gramene" id="BGIOSGA001449-TA">
    <property type="protein sequence ID" value="BGIOSGA001449-PA"/>
    <property type="gene ID" value="BGIOSGA001449"/>
</dbReference>
<proteinExistence type="predicted"/>
<evidence type="ECO:0000313" key="3">
    <source>
        <dbReference type="Proteomes" id="UP000007015"/>
    </source>
</evidence>
<protein>
    <submittedName>
        <fullName evidence="2">Uncharacterized protein</fullName>
    </submittedName>
</protein>
<keyword evidence="3" id="KW-1185">Reference proteome</keyword>
<sequence length="97" mass="9999">MPPLPPPLVSRSPPTAPLPDVRRRSAGCGCALWADDLGPTGVVSAASVTATAAGRRETFSSGQIGGALAAGFRGEQVARQSRCWSYGVHLLFDKPAP</sequence>
<organism evidence="2 3">
    <name type="scientific">Oryza sativa subsp. indica</name>
    <name type="common">Rice</name>
    <dbReference type="NCBI Taxonomy" id="39946"/>
    <lineage>
        <taxon>Eukaryota</taxon>
        <taxon>Viridiplantae</taxon>
        <taxon>Streptophyta</taxon>
        <taxon>Embryophyta</taxon>
        <taxon>Tracheophyta</taxon>
        <taxon>Spermatophyta</taxon>
        <taxon>Magnoliopsida</taxon>
        <taxon>Liliopsida</taxon>
        <taxon>Poales</taxon>
        <taxon>Poaceae</taxon>
        <taxon>BOP clade</taxon>
        <taxon>Oryzoideae</taxon>
        <taxon>Oryzeae</taxon>
        <taxon>Oryzinae</taxon>
        <taxon>Oryza</taxon>
        <taxon>Oryza sativa</taxon>
    </lineage>
</organism>
<reference evidence="2 3" key="1">
    <citation type="journal article" date="2005" name="PLoS Biol.">
        <title>The genomes of Oryza sativa: a history of duplications.</title>
        <authorList>
            <person name="Yu J."/>
            <person name="Wang J."/>
            <person name="Lin W."/>
            <person name="Li S."/>
            <person name="Li H."/>
            <person name="Zhou J."/>
            <person name="Ni P."/>
            <person name="Dong W."/>
            <person name="Hu S."/>
            <person name="Zeng C."/>
            <person name="Zhang J."/>
            <person name="Zhang Y."/>
            <person name="Li R."/>
            <person name="Xu Z."/>
            <person name="Li S."/>
            <person name="Li X."/>
            <person name="Zheng H."/>
            <person name="Cong L."/>
            <person name="Lin L."/>
            <person name="Yin J."/>
            <person name="Geng J."/>
            <person name="Li G."/>
            <person name="Shi J."/>
            <person name="Liu J."/>
            <person name="Lv H."/>
            <person name="Li J."/>
            <person name="Wang J."/>
            <person name="Deng Y."/>
            <person name="Ran L."/>
            <person name="Shi X."/>
            <person name="Wang X."/>
            <person name="Wu Q."/>
            <person name="Li C."/>
            <person name="Ren X."/>
            <person name="Wang J."/>
            <person name="Wang X."/>
            <person name="Li D."/>
            <person name="Liu D."/>
            <person name="Zhang X."/>
            <person name="Ji Z."/>
            <person name="Zhao W."/>
            <person name="Sun Y."/>
            <person name="Zhang Z."/>
            <person name="Bao J."/>
            <person name="Han Y."/>
            <person name="Dong L."/>
            <person name="Ji J."/>
            <person name="Chen P."/>
            <person name="Wu S."/>
            <person name="Liu J."/>
            <person name="Xiao Y."/>
            <person name="Bu D."/>
            <person name="Tan J."/>
            <person name="Yang L."/>
            <person name="Ye C."/>
            <person name="Zhang J."/>
            <person name="Xu J."/>
            <person name="Zhou Y."/>
            <person name="Yu Y."/>
            <person name="Zhang B."/>
            <person name="Zhuang S."/>
            <person name="Wei H."/>
            <person name="Liu B."/>
            <person name="Lei M."/>
            <person name="Yu H."/>
            <person name="Li Y."/>
            <person name="Xu H."/>
            <person name="Wei S."/>
            <person name="He X."/>
            <person name="Fang L."/>
            <person name="Zhang Z."/>
            <person name="Zhang Y."/>
            <person name="Huang X."/>
            <person name="Su Z."/>
            <person name="Tong W."/>
            <person name="Li J."/>
            <person name="Tong Z."/>
            <person name="Li S."/>
            <person name="Ye J."/>
            <person name="Wang L."/>
            <person name="Fang L."/>
            <person name="Lei T."/>
            <person name="Chen C."/>
            <person name="Chen H."/>
            <person name="Xu Z."/>
            <person name="Li H."/>
            <person name="Huang H."/>
            <person name="Zhang F."/>
            <person name="Xu H."/>
            <person name="Li N."/>
            <person name="Zhao C."/>
            <person name="Li S."/>
            <person name="Dong L."/>
            <person name="Huang Y."/>
            <person name="Li L."/>
            <person name="Xi Y."/>
            <person name="Qi Q."/>
            <person name="Li W."/>
            <person name="Zhang B."/>
            <person name="Hu W."/>
            <person name="Zhang Y."/>
            <person name="Tian X."/>
            <person name="Jiao Y."/>
            <person name="Liang X."/>
            <person name="Jin J."/>
            <person name="Gao L."/>
            <person name="Zheng W."/>
            <person name="Hao B."/>
            <person name="Liu S."/>
            <person name="Wang W."/>
            <person name="Yuan L."/>
            <person name="Cao M."/>
            <person name="McDermott J."/>
            <person name="Samudrala R."/>
            <person name="Wang J."/>
            <person name="Wong G.K."/>
            <person name="Yang H."/>
        </authorList>
    </citation>
    <scope>NUCLEOTIDE SEQUENCE [LARGE SCALE GENOMIC DNA]</scope>
    <source>
        <strain evidence="3">cv. 93-11</strain>
    </source>
</reference>
<evidence type="ECO:0000313" key="2">
    <source>
        <dbReference type="EMBL" id="EEC70851.1"/>
    </source>
</evidence>
<dbReference type="EMBL" id="CM000126">
    <property type="protein sequence ID" value="EEC70851.1"/>
    <property type="molecule type" value="Genomic_DNA"/>
</dbReference>
<accession>B8AA00</accession>